<feature type="domain" description="Tryptophan synthase beta chain-like PALP" evidence="6">
    <location>
        <begin position="18"/>
        <end position="313"/>
    </location>
</feature>
<protein>
    <recommendedName>
        <fullName evidence="3">cysteine synthase</fullName>
        <ecNumber evidence="3">2.5.1.47</ecNumber>
    </recommendedName>
</protein>
<comment type="pathway">
    <text evidence="2">Amino-acid biosynthesis; L-cysteine biosynthesis; L-cysteine from L-serine: step 2/2.</text>
</comment>
<sequence>MKNPLSSKLERLDEIAADFIGNTPLIEVSDENREGARILAKLEWHNLISLSVKDRTVHGMLRAAIKEAINKEKDSLHILEYGGGSLAIGLAILGKLLDIPMTLVLPGFVPEDFSKQLTLYGARVLKGDPERNFLGAIEKAQEIAREEEGLTFLHQHRNPANPKAFETGMAVETLSQLDQMGIDSVDAWTAAIGSGGTLIGVYNGLVKKYPSLALYCITPKEMPYGTSQAPTTKPKLWGSGGTGCGIKQRCVETMEEKITGHFYYALEEAYHGMAEYYKKTGVLIGSSSAANLLAAKTIAKDLDKDKVVLTVFPALAVTRDTENLKDYL</sequence>
<evidence type="ECO:0000256" key="5">
    <source>
        <dbReference type="ARBA" id="ARBA00047931"/>
    </source>
</evidence>
<gene>
    <name evidence="7" type="ORF">BECKDK2373C_GA0170839_105922</name>
</gene>
<dbReference type="Gene3D" id="3.40.50.1100">
    <property type="match status" value="2"/>
</dbReference>
<dbReference type="InterPro" id="IPR036052">
    <property type="entry name" value="TrpB-like_PALP_sf"/>
</dbReference>
<evidence type="ECO:0000256" key="2">
    <source>
        <dbReference type="ARBA" id="ARBA00004962"/>
    </source>
</evidence>
<accession>A0A450SU16</accession>
<organism evidence="7">
    <name type="scientific">Candidatus Kentrum sp. DK</name>
    <dbReference type="NCBI Taxonomy" id="2126562"/>
    <lineage>
        <taxon>Bacteria</taxon>
        <taxon>Pseudomonadati</taxon>
        <taxon>Pseudomonadota</taxon>
        <taxon>Gammaproteobacteria</taxon>
        <taxon>Candidatus Kentrum</taxon>
    </lineage>
</organism>
<dbReference type="PANTHER" id="PTHR10314">
    <property type="entry name" value="CYSTATHIONINE BETA-SYNTHASE"/>
    <property type="match status" value="1"/>
</dbReference>
<proteinExistence type="predicted"/>
<keyword evidence="4" id="KW-0663">Pyridoxal phosphate</keyword>
<dbReference type="AlphaFoldDB" id="A0A450SU16"/>
<reference evidence="7" key="1">
    <citation type="submission" date="2019-02" db="EMBL/GenBank/DDBJ databases">
        <authorList>
            <person name="Gruber-Vodicka R. H."/>
            <person name="Seah K. B. B."/>
        </authorList>
    </citation>
    <scope>NUCLEOTIDE SEQUENCE</scope>
    <source>
        <strain evidence="7">BECK_DK161</strain>
    </source>
</reference>
<evidence type="ECO:0000256" key="4">
    <source>
        <dbReference type="ARBA" id="ARBA00022898"/>
    </source>
</evidence>
<dbReference type="Pfam" id="PF00291">
    <property type="entry name" value="PALP"/>
    <property type="match status" value="1"/>
</dbReference>
<evidence type="ECO:0000313" key="7">
    <source>
        <dbReference type="EMBL" id="VFJ57412.1"/>
    </source>
</evidence>
<dbReference type="EC" id="2.5.1.47" evidence="3"/>
<dbReference type="EMBL" id="CAADEY010000059">
    <property type="protein sequence ID" value="VFJ57412.1"/>
    <property type="molecule type" value="Genomic_DNA"/>
</dbReference>
<name>A0A450SU16_9GAMM</name>
<evidence type="ECO:0000259" key="6">
    <source>
        <dbReference type="Pfam" id="PF00291"/>
    </source>
</evidence>
<dbReference type="InterPro" id="IPR050214">
    <property type="entry name" value="Cys_Synth/Cystath_Beta-Synth"/>
</dbReference>
<dbReference type="InterPro" id="IPR001926">
    <property type="entry name" value="TrpB-like_PALP"/>
</dbReference>
<evidence type="ECO:0000256" key="1">
    <source>
        <dbReference type="ARBA" id="ARBA00001933"/>
    </source>
</evidence>
<dbReference type="SUPFAM" id="SSF53686">
    <property type="entry name" value="Tryptophan synthase beta subunit-like PLP-dependent enzymes"/>
    <property type="match status" value="1"/>
</dbReference>
<comment type="cofactor">
    <cofactor evidence="1">
        <name>pyridoxal 5'-phosphate</name>
        <dbReference type="ChEBI" id="CHEBI:597326"/>
    </cofactor>
</comment>
<dbReference type="GO" id="GO:0004124">
    <property type="term" value="F:cysteine synthase activity"/>
    <property type="evidence" value="ECO:0007669"/>
    <property type="project" value="UniProtKB-EC"/>
</dbReference>
<evidence type="ECO:0000256" key="3">
    <source>
        <dbReference type="ARBA" id="ARBA00012681"/>
    </source>
</evidence>
<comment type="catalytic activity">
    <reaction evidence="5">
        <text>O-acetyl-L-serine + hydrogen sulfide = L-cysteine + acetate</text>
        <dbReference type="Rhea" id="RHEA:14829"/>
        <dbReference type="ChEBI" id="CHEBI:29919"/>
        <dbReference type="ChEBI" id="CHEBI:30089"/>
        <dbReference type="ChEBI" id="CHEBI:35235"/>
        <dbReference type="ChEBI" id="CHEBI:58340"/>
        <dbReference type="EC" id="2.5.1.47"/>
    </reaction>
</comment>